<dbReference type="InterPro" id="IPR032675">
    <property type="entry name" value="LRR_dom_sf"/>
</dbReference>
<proteinExistence type="predicted"/>
<gene>
    <name evidence="2" type="ORF">Plil01_001338200</name>
</gene>
<feature type="transmembrane region" description="Helical" evidence="1">
    <location>
        <begin position="12"/>
        <end position="32"/>
    </location>
</feature>
<evidence type="ECO:0000256" key="1">
    <source>
        <dbReference type="SAM" id="Phobius"/>
    </source>
</evidence>
<keyword evidence="1" id="KW-0472">Membrane</keyword>
<evidence type="ECO:0000313" key="2">
    <source>
        <dbReference type="EMBL" id="GMF31274.1"/>
    </source>
</evidence>
<dbReference type="EMBL" id="BSXW01000893">
    <property type="protein sequence ID" value="GMF31274.1"/>
    <property type="molecule type" value="Genomic_DNA"/>
</dbReference>
<dbReference type="Gene3D" id="3.80.10.10">
    <property type="entry name" value="Ribonuclease Inhibitor"/>
    <property type="match status" value="1"/>
</dbReference>
<evidence type="ECO:0000313" key="3">
    <source>
        <dbReference type="Proteomes" id="UP001165083"/>
    </source>
</evidence>
<dbReference type="SUPFAM" id="SSF52058">
    <property type="entry name" value="L domain-like"/>
    <property type="match status" value="1"/>
</dbReference>
<protein>
    <submittedName>
        <fullName evidence="2">Unnamed protein product</fullName>
    </submittedName>
</protein>
<feature type="transmembrane region" description="Helical" evidence="1">
    <location>
        <begin position="172"/>
        <end position="194"/>
    </location>
</feature>
<organism evidence="2 3">
    <name type="scientific">Phytophthora lilii</name>
    <dbReference type="NCBI Taxonomy" id="2077276"/>
    <lineage>
        <taxon>Eukaryota</taxon>
        <taxon>Sar</taxon>
        <taxon>Stramenopiles</taxon>
        <taxon>Oomycota</taxon>
        <taxon>Peronosporomycetes</taxon>
        <taxon>Peronosporales</taxon>
        <taxon>Peronosporaceae</taxon>
        <taxon>Phytophthora</taxon>
    </lineage>
</organism>
<reference evidence="2" key="1">
    <citation type="submission" date="2023-04" db="EMBL/GenBank/DDBJ databases">
        <title>Phytophthora lilii NBRC 32176.</title>
        <authorList>
            <person name="Ichikawa N."/>
            <person name="Sato H."/>
            <person name="Tonouchi N."/>
        </authorList>
    </citation>
    <scope>NUCLEOTIDE SEQUENCE</scope>
    <source>
        <strain evidence="2">NBRC 32176</strain>
    </source>
</reference>
<dbReference type="Proteomes" id="UP001165083">
    <property type="component" value="Unassembled WGS sequence"/>
</dbReference>
<accession>A0A9W6X4M5</accession>
<dbReference type="AlphaFoldDB" id="A0A9W6X4M5"/>
<keyword evidence="3" id="KW-1185">Reference proteome</keyword>
<keyword evidence="1" id="KW-1133">Transmembrane helix</keyword>
<sequence length="525" mass="59325">MSLLLPRVMINRGYVGLLVVNCWTIALVHNMYHANSTKRRVWSLLSDCVLDTVTSMGISTMLLASYIGDFDFEKTGFPYFKWYQDDWVVHAMSEFQMILVSSWKDLSTRMIFALSLLGDMDNMKMAMRARRTKRTSKPRGNRATMIAPYFASTKSTRGPSVNLLQKRETREILSNVSQFVFFVWGLAILTLHLYAETSPLLPQCWMQVRPWLTRESSCSLLVLDCYGSRLTGTKREVTEHWSEFDPASVTRVVVRHCPSLQLPEILKAFSSLNAIKLYNTTILSWDNSAALTQTNHPAFMTLFLVRVEFPGGELPAGLQSSDFPKSLGDIEFCSTNLRSLPDDIDLKWSHPVSVYIEASQLQEVPESLVRVAPFDLSLSMNPISILPAQLFEQDTVAYLSFGGTLISQLPENVTKVSALLRNVNLSYNNLSFLWPWIDPIAETEYQPLLLAGTPYCQDLSRILAGNQTSFSSIPRPSRASQGVSVFSDASVGNWATLENGISCKEQDRTWYPIDFEDKYSGIVDW</sequence>
<keyword evidence="1" id="KW-0812">Transmembrane</keyword>
<comment type="caution">
    <text evidence="2">The sequence shown here is derived from an EMBL/GenBank/DDBJ whole genome shotgun (WGS) entry which is preliminary data.</text>
</comment>
<name>A0A9W6X4M5_9STRA</name>
<dbReference type="OrthoDB" id="122239at2759"/>